<dbReference type="InterPro" id="IPR017026">
    <property type="entry name" value="ImuA"/>
</dbReference>
<dbReference type="InterPro" id="IPR027417">
    <property type="entry name" value="P-loop_NTPase"/>
</dbReference>
<evidence type="ECO:0000313" key="2">
    <source>
        <dbReference type="Proteomes" id="UP001169764"/>
    </source>
</evidence>
<dbReference type="Gene3D" id="3.40.50.300">
    <property type="entry name" value="P-loop containing nucleotide triphosphate hydrolases"/>
    <property type="match status" value="1"/>
</dbReference>
<sequence length="254" mass="26799">MDAQSPRPKLIERLRAQIADAGAPLREVGCLPFGIDALDARLSGRGLSRSALHEVSAAGSGLVDDAAATLFLAGIAARLSLAGEIIVWAVTRFDLFSPGLEQVGLHPDRTLFVEAREDKDVLAVMEDSVRHGSLAAVVGEVRRADMTATRRLQLAAGERAVPVFLFRRWRRSGACPLTEPSAATTRWRIASAPSAPLGIPGVGTPRWNVELVRQRNGAPFSLIMEGCDATGRLALPAAAPDRAAVAAGTTARAA</sequence>
<evidence type="ECO:0000313" key="1">
    <source>
        <dbReference type="EMBL" id="MDO6414623.1"/>
    </source>
</evidence>
<protein>
    <submittedName>
        <fullName evidence="1">Protein ImuA</fullName>
    </submittedName>
</protein>
<reference evidence="1" key="1">
    <citation type="submission" date="2023-07" db="EMBL/GenBank/DDBJ databases">
        <authorList>
            <person name="Kim M."/>
        </authorList>
    </citation>
    <scope>NUCLEOTIDE SEQUENCE</scope>
    <source>
        <strain evidence="1">BIUV-7</strain>
    </source>
</reference>
<comment type="caution">
    <text evidence="1">The sequence shown here is derived from an EMBL/GenBank/DDBJ whole genome shotgun (WGS) entry which is preliminary data.</text>
</comment>
<organism evidence="1 2">
    <name type="scientific">Sphingomonas natans</name>
    <dbReference type="NCBI Taxonomy" id="3063330"/>
    <lineage>
        <taxon>Bacteria</taxon>
        <taxon>Pseudomonadati</taxon>
        <taxon>Pseudomonadota</taxon>
        <taxon>Alphaproteobacteria</taxon>
        <taxon>Sphingomonadales</taxon>
        <taxon>Sphingomonadaceae</taxon>
        <taxon>Sphingomonas</taxon>
    </lineage>
</organism>
<dbReference type="PIRSF" id="PIRSF034285">
    <property type="entry name" value="UCP034285"/>
    <property type="match status" value="1"/>
</dbReference>
<name>A0ABT8Y8G6_9SPHN</name>
<keyword evidence="2" id="KW-1185">Reference proteome</keyword>
<proteinExistence type="predicted"/>
<gene>
    <name evidence="1" type="ORF">Q4F19_09550</name>
</gene>
<dbReference type="SUPFAM" id="SSF52540">
    <property type="entry name" value="P-loop containing nucleoside triphosphate hydrolases"/>
    <property type="match status" value="1"/>
</dbReference>
<dbReference type="Proteomes" id="UP001169764">
    <property type="component" value="Unassembled WGS sequence"/>
</dbReference>
<dbReference type="EMBL" id="JAUOTP010000003">
    <property type="protein sequence ID" value="MDO6414623.1"/>
    <property type="molecule type" value="Genomic_DNA"/>
</dbReference>
<accession>A0ABT8Y8G6</accession>
<dbReference type="RefSeq" id="WP_303541908.1">
    <property type="nucleotide sequence ID" value="NZ_JAUOTP010000003.1"/>
</dbReference>